<proteinExistence type="predicted"/>
<organism evidence="1 2">
    <name type="scientific">Trifolium pratense</name>
    <name type="common">Red clover</name>
    <dbReference type="NCBI Taxonomy" id="57577"/>
    <lineage>
        <taxon>Eukaryota</taxon>
        <taxon>Viridiplantae</taxon>
        <taxon>Streptophyta</taxon>
        <taxon>Embryophyta</taxon>
        <taxon>Tracheophyta</taxon>
        <taxon>Spermatophyta</taxon>
        <taxon>Magnoliopsida</taxon>
        <taxon>eudicotyledons</taxon>
        <taxon>Gunneridae</taxon>
        <taxon>Pentapetalae</taxon>
        <taxon>rosids</taxon>
        <taxon>fabids</taxon>
        <taxon>Fabales</taxon>
        <taxon>Fabaceae</taxon>
        <taxon>Papilionoideae</taxon>
        <taxon>50 kb inversion clade</taxon>
        <taxon>NPAAA clade</taxon>
        <taxon>Hologalegina</taxon>
        <taxon>IRL clade</taxon>
        <taxon>Trifolieae</taxon>
        <taxon>Trifolium</taxon>
    </lineage>
</organism>
<dbReference type="Proteomes" id="UP000236291">
    <property type="component" value="Unassembled WGS sequence"/>
</dbReference>
<dbReference type="AlphaFoldDB" id="A0A2K3N009"/>
<comment type="caution">
    <text evidence="1">The sequence shown here is derived from an EMBL/GenBank/DDBJ whole genome shotgun (WGS) entry which is preliminary data.</text>
</comment>
<evidence type="ECO:0000313" key="1">
    <source>
        <dbReference type="EMBL" id="PNX96356.1"/>
    </source>
</evidence>
<protein>
    <submittedName>
        <fullName evidence="1">Uncharacterized protein</fullName>
    </submittedName>
</protein>
<reference evidence="1 2" key="2">
    <citation type="journal article" date="2017" name="Front. Plant Sci.">
        <title>Gene Classification and Mining of Molecular Markers Useful in Red Clover (Trifolium pratense) Breeding.</title>
        <authorList>
            <person name="Istvanek J."/>
            <person name="Dluhosova J."/>
            <person name="Dluhos P."/>
            <person name="Patkova L."/>
            <person name="Nedelnik J."/>
            <person name="Repkova J."/>
        </authorList>
    </citation>
    <scope>NUCLEOTIDE SEQUENCE [LARGE SCALE GENOMIC DNA]</scope>
    <source>
        <strain evidence="2">cv. Tatra</strain>
        <tissue evidence="1">Young leaves</tissue>
    </source>
</reference>
<gene>
    <name evidence="1" type="ORF">L195_g019561</name>
</gene>
<reference evidence="1 2" key="1">
    <citation type="journal article" date="2014" name="Am. J. Bot.">
        <title>Genome assembly and annotation for red clover (Trifolium pratense; Fabaceae).</title>
        <authorList>
            <person name="Istvanek J."/>
            <person name="Jaros M."/>
            <person name="Krenek A."/>
            <person name="Repkova J."/>
        </authorList>
    </citation>
    <scope>NUCLEOTIDE SEQUENCE [LARGE SCALE GENOMIC DNA]</scope>
    <source>
        <strain evidence="2">cv. Tatra</strain>
        <tissue evidence="1">Young leaves</tissue>
    </source>
</reference>
<evidence type="ECO:0000313" key="2">
    <source>
        <dbReference type="Proteomes" id="UP000236291"/>
    </source>
</evidence>
<dbReference type="EMBL" id="ASHM01014413">
    <property type="protein sequence ID" value="PNX96356.1"/>
    <property type="molecule type" value="Genomic_DNA"/>
</dbReference>
<name>A0A2K3N009_TRIPR</name>
<sequence length="58" mass="6071">MLRSCPHGGTIVVVDPEHTSTVAARSQCCFAGAVLDYGNLAIDVEHPAPIGKILKIVV</sequence>
<accession>A0A2K3N009</accession>